<proteinExistence type="predicted"/>
<evidence type="ECO:0000313" key="1">
    <source>
        <dbReference type="EMBL" id="MVO09473.1"/>
    </source>
</evidence>
<dbReference type="AlphaFoldDB" id="A0A6I4II82"/>
<dbReference type="Proteomes" id="UP000431264">
    <property type="component" value="Unassembled WGS sequence"/>
</dbReference>
<reference evidence="2" key="1">
    <citation type="submission" date="2019-05" db="EMBL/GenBank/DDBJ databases">
        <title>Flavobacterium profundi sp. nov., isolated from a deep-sea seamount.</title>
        <authorList>
            <person name="Zhang D.-C."/>
        </authorList>
    </citation>
    <scope>NUCLEOTIDE SEQUENCE [LARGE SCALE GENOMIC DNA]</scope>
    <source>
        <strain evidence="2">TP390</strain>
    </source>
</reference>
<comment type="caution">
    <text evidence="1">The sequence shown here is derived from an EMBL/GenBank/DDBJ whole genome shotgun (WGS) entry which is preliminary data.</text>
</comment>
<gene>
    <name evidence="1" type="ORF">GOQ30_09920</name>
</gene>
<dbReference type="PROSITE" id="PS51257">
    <property type="entry name" value="PROKAR_LIPOPROTEIN"/>
    <property type="match status" value="1"/>
</dbReference>
<evidence type="ECO:0000313" key="2">
    <source>
        <dbReference type="Proteomes" id="UP000431264"/>
    </source>
</evidence>
<evidence type="ECO:0008006" key="3">
    <source>
        <dbReference type="Google" id="ProtNLM"/>
    </source>
</evidence>
<protein>
    <recommendedName>
        <fullName evidence="3">Lipoprotein</fullName>
    </recommendedName>
</protein>
<accession>A0A6I4II82</accession>
<sequence>MELNIKIISISLIVVMIVSCSTSKNKRITPEIEVVKCLDDFIVNYPKLKPNKELTSVLFQKITENDTVYYQIMDEPKNEILATLNDIENKKSKYHAVGVYKKILCEYNKKDFNNEYLNFKDVPKSIIDKATSIRFSFELDGKIIEIPYGHLEWEPTVEIYYDFKSKIKKIRILGKDEIEIQDFNGE</sequence>
<keyword evidence="2" id="KW-1185">Reference proteome</keyword>
<organism evidence="1 2">
    <name type="scientific">Flavobacterium profundi</name>
    <dbReference type="NCBI Taxonomy" id="1774945"/>
    <lineage>
        <taxon>Bacteria</taxon>
        <taxon>Pseudomonadati</taxon>
        <taxon>Bacteroidota</taxon>
        <taxon>Flavobacteriia</taxon>
        <taxon>Flavobacteriales</taxon>
        <taxon>Flavobacteriaceae</taxon>
        <taxon>Flavobacterium</taxon>
    </lineage>
</organism>
<dbReference type="RefSeq" id="WP_140997848.1">
    <property type="nucleotide sequence ID" value="NZ_VDCZ01000006.1"/>
</dbReference>
<name>A0A6I4II82_9FLAO</name>
<dbReference type="EMBL" id="WQLW01000006">
    <property type="protein sequence ID" value="MVO09473.1"/>
    <property type="molecule type" value="Genomic_DNA"/>
</dbReference>